<dbReference type="InterPro" id="IPR044855">
    <property type="entry name" value="CoA-Trfase_III_dom3_sf"/>
</dbReference>
<dbReference type="InterPro" id="IPR003673">
    <property type="entry name" value="CoA-Trfase_fam_III"/>
</dbReference>
<keyword evidence="1 2" id="KW-0808">Transferase</keyword>
<evidence type="ECO:0000313" key="3">
    <source>
        <dbReference type="Proteomes" id="UP000215767"/>
    </source>
</evidence>
<dbReference type="Pfam" id="PF02515">
    <property type="entry name" value="CoA_transf_3"/>
    <property type="match status" value="1"/>
</dbReference>
<dbReference type="SUPFAM" id="SSF89796">
    <property type="entry name" value="CoA-transferase family III (CaiB/BaiF)"/>
    <property type="match status" value="1"/>
</dbReference>
<sequence>MTPTDPGSHPPAGDAADRGPLAGVKVLDLSGYIAGPYGCTLLADQGAEVIKVEPPQGDNLRNYPSTLAAEGRAFLGVNRGKLGVQLDLKNPAAHEVLLRLVEQADVLVHNFRPTVPPRLGIDYDTLRARNPRLIYCALTGYGDSGPLKDSAGYDQVLQTMTGICTFQGAPGDAEIVYGSVVDYYAAALLAGSVSSALYQRERTGQGSYVGVSLLGSALAMQSARFIWAENEPREVWRDMRSGGITGLHPTREGSIYLSANTPHFWEALCELVGLPDMAADPRYDSVRKRAEHADEIVPRLRQALRAHTALEWEEIFGVRVPCAPARPIEDMFDHPQVAAQDMVHTYRHPVVGSYRGLARPVRFGEGPVAAPRAAPTLGQHTEQVLRDGGWTDAELDRLRAAGVLG</sequence>
<dbReference type="PANTHER" id="PTHR48207:SF3">
    <property type="entry name" value="SUCCINATE--HYDROXYMETHYLGLUTARATE COA-TRANSFERASE"/>
    <property type="match status" value="1"/>
</dbReference>
<dbReference type="Gene3D" id="3.40.50.10540">
    <property type="entry name" value="Crotonobetainyl-coa:carnitine coa-transferase, domain 1"/>
    <property type="match status" value="1"/>
</dbReference>
<dbReference type="EMBL" id="NEVS01000004">
    <property type="protein sequence ID" value="OZI60998.1"/>
    <property type="molecule type" value="Genomic_DNA"/>
</dbReference>
<dbReference type="InterPro" id="IPR023606">
    <property type="entry name" value="CoA-Trfase_III_dom_1_sf"/>
</dbReference>
<organism evidence="2 3">
    <name type="scientific">Bordetella genomosp. 11</name>
    <dbReference type="NCBI Taxonomy" id="1416808"/>
    <lineage>
        <taxon>Bacteria</taxon>
        <taxon>Pseudomonadati</taxon>
        <taxon>Pseudomonadota</taxon>
        <taxon>Betaproteobacteria</taxon>
        <taxon>Burkholderiales</taxon>
        <taxon>Alcaligenaceae</taxon>
        <taxon>Bordetella</taxon>
    </lineage>
</organism>
<evidence type="ECO:0000256" key="1">
    <source>
        <dbReference type="ARBA" id="ARBA00022679"/>
    </source>
</evidence>
<reference evidence="3" key="1">
    <citation type="submission" date="2017-05" db="EMBL/GenBank/DDBJ databases">
        <title>Complete and WGS of Bordetella genogroups.</title>
        <authorList>
            <person name="Spilker T."/>
            <person name="Lipuma J."/>
        </authorList>
    </citation>
    <scope>NUCLEOTIDE SEQUENCE [LARGE SCALE GENOMIC DNA]</scope>
    <source>
        <strain evidence="3">AU8856</strain>
    </source>
</reference>
<dbReference type="Gene3D" id="3.30.1540.10">
    <property type="entry name" value="formyl-coa transferase, domain 3"/>
    <property type="match status" value="1"/>
</dbReference>
<dbReference type="GO" id="GO:0008410">
    <property type="term" value="F:CoA-transferase activity"/>
    <property type="evidence" value="ECO:0007669"/>
    <property type="project" value="TreeGrafter"/>
</dbReference>
<dbReference type="AlphaFoldDB" id="A0A261UGD3"/>
<gene>
    <name evidence="2" type="ORF">CAL28_16715</name>
</gene>
<dbReference type="PANTHER" id="PTHR48207">
    <property type="entry name" value="SUCCINATE--HYDROXYMETHYLGLUTARATE COA-TRANSFERASE"/>
    <property type="match status" value="1"/>
</dbReference>
<name>A0A261UGD3_9BORD</name>
<dbReference type="InterPro" id="IPR050483">
    <property type="entry name" value="CoA-transferase_III_domain"/>
</dbReference>
<protein>
    <submittedName>
        <fullName evidence="2">CoA transferase</fullName>
    </submittedName>
</protein>
<evidence type="ECO:0000313" key="2">
    <source>
        <dbReference type="EMBL" id="OZI60998.1"/>
    </source>
</evidence>
<comment type="caution">
    <text evidence="2">The sequence shown here is derived from an EMBL/GenBank/DDBJ whole genome shotgun (WGS) entry which is preliminary data.</text>
</comment>
<keyword evidence="3" id="KW-1185">Reference proteome</keyword>
<proteinExistence type="predicted"/>
<dbReference type="Proteomes" id="UP000215767">
    <property type="component" value="Unassembled WGS sequence"/>
</dbReference>
<dbReference type="RefSeq" id="WP_094842406.1">
    <property type="nucleotide sequence ID" value="NZ_NEVS01000004.1"/>
</dbReference>
<dbReference type="OrthoDB" id="5294844at2"/>
<accession>A0A261UGD3</accession>